<organism evidence="8">
    <name type="scientific">hydrothermal vent metagenome</name>
    <dbReference type="NCBI Taxonomy" id="652676"/>
    <lineage>
        <taxon>unclassified sequences</taxon>
        <taxon>metagenomes</taxon>
        <taxon>ecological metagenomes</taxon>
    </lineage>
</organism>
<reference evidence="8" key="1">
    <citation type="submission" date="2018-06" db="EMBL/GenBank/DDBJ databases">
        <authorList>
            <person name="Zhirakovskaya E."/>
        </authorList>
    </citation>
    <scope>NUCLEOTIDE SEQUENCE</scope>
</reference>
<feature type="compositionally biased region" description="Low complexity" evidence="6">
    <location>
        <begin position="60"/>
        <end position="72"/>
    </location>
</feature>
<dbReference type="PANTHER" id="PTHR33452">
    <property type="entry name" value="OXIDOREDUCTASE CATD-RELATED"/>
    <property type="match status" value="1"/>
</dbReference>
<evidence type="ECO:0000256" key="2">
    <source>
        <dbReference type="ARBA" id="ARBA00022475"/>
    </source>
</evidence>
<evidence type="ECO:0000256" key="1">
    <source>
        <dbReference type="ARBA" id="ARBA00004651"/>
    </source>
</evidence>
<keyword evidence="5 7" id="KW-0472">Membrane</keyword>
<evidence type="ECO:0008006" key="9">
    <source>
        <dbReference type="Google" id="ProtNLM"/>
    </source>
</evidence>
<dbReference type="InterPro" id="IPR032808">
    <property type="entry name" value="DoxX"/>
</dbReference>
<dbReference type="InterPro" id="IPR051907">
    <property type="entry name" value="DoxX-like_oxidoreductase"/>
</dbReference>
<evidence type="ECO:0000256" key="7">
    <source>
        <dbReference type="SAM" id="Phobius"/>
    </source>
</evidence>
<keyword evidence="4 7" id="KW-1133">Transmembrane helix</keyword>
<protein>
    <recommendedName>
        <fullName evidence="9">DoxX family protein</fullName>
    </recommendedName>
</protein>
<evidence type="ECO:0000256" key="4">
    <source>
        <dbReference type="ARBA" id="ARBA00022989"/>
    </source>
</evidence>
<dbReference type="PANTHER" id="PTHR33452:SF1">
    <property type="entry name" value="INNER MEMBRANE PROTEIN YPHA-RELATED"/>
    <property type="match status" value="1"/>
</dbReference>
<evidence type="ECO:0000313" key="8">
    <source>
        <dbReference type="EMBL" id="VAX38494.1"/>
    </source>
</evidence>
<name>A0A3B1DQT8_9ZZZZ</name>
<feature type="region of interest" description="Disordered" evidence="6">
    <location>
        <begin position="57"/>
        <end position="124"/>
    </location>
</feature>
<dbReference type="EMBL" id="UOGK01000142">
    <property type="protein sequence ID" value="VAX38494.1"/>
    <property type="molecule type" value="Genomic_DNA"/>
</dbReference>
<comment type="subcellular location">
    <subcellularLocation>
        <location evidence="1">Cell membrane</location>
        <topology evidence="1">Multi-pass membrane protein</topology>
    </subcellularLocation>
</comment>
<gene>
    <name evidence="8" type="ORF">MNBD_PLANCTO03-241</name>
</gene>
<proteinExistence type="predicted"/>
<dbReference type="GO" id="GO:0005886">
    <property type="term" value="C:plasma membrane"/>
    <property type="evidence" value="ECO:0007669"/>
    <property type="project" value="UniProtKB-SubCell"/>
</dbReference>
<evidence type="ECO:0000256" key="6">
    <source>
        <dbReference type="SAM" id="MobiDB-lite"/>
    </source>
</evidence>
<dbReference type="Pfam" id="PF07681">
    <property type="entry name" value="DoxX"/>
    <property type="match status" value="1"/>
</dbReference>
<accession>A0A3B1DQT8</accession>
<evidence type="ECO:0000256" key="5">
    <source>
        <dbReference type="ARBA" id="ARBA00023136"/>
    </source>
</evidence>
<feature type="transmembrane region" description="Helical" evidence="7">
    <location>
        <begin position="280"/>
        <end position="302"/>
    </location>
</feature>
<sequence length="326" mass="34432">MRKRDRTGLAMAPLFLRLVLALTFIWAGLGKFLDRFEVQGQQAAILANYGVIPNPNTSLAPPSEAAPSEDPATGPENAAEGESIPDPIETPEGTADDTPSTESGGQAARQPPIQPGGRAFQPATTGEQTFQPAAVHFVSWQNGEQPTQPQFLATAADFPESVSVRGYAGLVLLLHKAINPGLSDEDSSPLMPLWPDIDPDTDYDHWPRYAALAAALTELLAGLLLAVGLLTRLSALSLAGVMLVAIWLTTIGPDIQAGTAILGFLPDHPAFDTDAWAKPLWQLSLFCSAMALFFVGPGTLSLDRLLLGGPPKPAPAKPGPKPQGKK</sequence>
<keyword evidence="3 7" id="KW-0812">Transmembrane</keyword>
<feature type="transmembrane region" description="Helical" evidence="7">
    <location>
        <begin position="209"/>
        <end position="230"/>
    </location>
</feature>
<evidence type="ECO:0000256" key="3">
    <source>
        <dbReference type="ARBA" id="ARBA00022692"/>
    </source>
</evidence>
<keyword evidence="2" id="KW-1003">Cell membrane</keyword>
<dbReference type="AlphaFoldDB" id="A0A3B1DQT8"/>
<feature type="transmembrane region" description="Helical" evidence="7">
    <location>
        <begin position="242"/>
        <end position="265"/>
    </location>
</feature>